<evidence type="ECO:0000259" key="2">
    <source>
        <dbReference type="Pfam" id="PF10180"/>
    </source>
</evidence>
<dbReference type="InterPro" id="IPR019327">
    <property type="entry name" value="WKF"/>
</dbReference>
<evidence type="ECO:0000256" key="1">
    <source>
        <dbReference type="SAM" id="MobiDB-lite"/>
    </source>
</evidence>
<feature type="domain" description="WKF" evidence="2">
    <location>
        <begin position="186"/>
        <end position="247"/>
    </location>
</feature>
<reference evidence="3" key="1">
    <citation type="journal article" date="2023" name="Insect Mol. Biol.">
        <title>Genome sequencing provides insights into the evolution of gene families encoding plant cell wall-degrading enzymes in longhorned beetles.</title>
        <authorList>
            <person name="Shin N.R."/>
            <person name="Okamura Y."/>
            <person name="Kirsch R."/>
            <person name="Pauchet Y."/>
        </authorList>
    </citation>
    <scope>NUCLEOTIDE SEQUENCE</scope>
    <source>
        <strain evidence="3">RBIC_L_NR</strain>
    </source>
</reference>
<dbReference type="PANTHER" id="PTHR22306">
    <property type="entry name" value="CHROMOSOME 7 OPEN READING FRAME 50"/>
    <property type="match status" value="1"/>
</dbReference>
<gene>
    <name evidence="3" type="ORF">NQ314_013706</name>
</gene>
<dbReference type="AlphaFoldDB" id="A0AAV8X657"/>
<dbReference type="EMBL" id="JANEYF010003802">
    <property type="protein sequence ID" value="KAJ8933906.1"/>
    <property type="molecule type" value="Genomic_DNA"/>
</dbReference>
<evidence type="ECO:0000313" key="4">
    <source>
        <dbReference type="Proteomes" id="UP001162156"/>
    </source>
</evidence>
<protein>
    <recommendedName>
        <fullName evidence="2">WKF domain-containing protein</fullName>
    </recommendedName>
</protein>
<sequence length="281" mass="32942">MGFKDLSKPKKTKKHKKLIAFDEEIITKDNAIKHLSEEVQSVDRYKSKREISTKCEEIMSSEKSEIKLETCEKVNIENNANETSSKNKIKKRKKVSQPNELIKANGNCDEEKDSFTEIKIKKRKKSKSSDDLKLKEDLEENGQVDVQKSEKKNSESIRAQKRKKHAKLLEEKRLKAVVATQQNVLNYLSKWKHSRDEWKFEKLKQIWLQQNLFDCSKIPNEFWETAVDYFSGSKGFIRNCVLRDALKIIENENESSQEDNADENYLLILKRARDIVQTLQD</sequence>
<accession>A0AAV8X657</accession>
<dbReference type="Pfam" id="PF10180">
    <property type="entry name" value="WKF"/>
    <property type="match status" value="1"/>
</dbReference>
<name>A0AAV8X657_9CUCU</name>
<feature type="region of interest" description="Disordered" evidence="1">
    <location>
        <begin position="78"/>
        <end position="107"/>
    </location>
</feature>
<proteinExistence type="predicted"/>
<dbReference type="Proteomes" id="UP001162156">
    <property type="component" value="Unassembled WGS sequence"/>
</dbReference>
<dbReference type="PANTHER" id="PTHR22306:SF2">
    <property type="entry name" value="CHROMOSOME 7 OPEN READING FRAME 50"/>
    <property type="match status" value="1"/>
</dbReference>
<comment type="caution">
    <text evidence="3">The sequence shown here is derived from an EMBL/GenBank/DDBJ whole genome shotgun (WGS) entry which is preliminary data.</text>
</comment>
<evidence type="ECO:0000313" key="3">
    <source>
        <dbReference type="EMBL" id="KAJ8933906.1"/>
    </source>
</evidence>
<organism evidence="3 4">
    <name type="scientific">Rhamnusium bicolor</name>
    <dbReference type="NCBI Taxonomy" id="1586634"/>
    <lineage>
        <taxon>Eukaryota</taxon>
        <taxon>Metazoa</taxon>
        <taxon>Ecdysozoa</taxon>
        <taxon>Arthropoda</taxon>
        <taxon>Hexapoda</taxon>
        <taxon>Insecta</taxon>
        <taxon>Pterygota</taxon>
        <taxon>Neoptera</taxon>
        <taxon>Endopterygota</taxon>
        <taxon>Coleoptera</taxon>
        <taxon>Polyphaga</taxon>
        <taxon>Cucujiformia</taxon>
        <taxon>Chrysomeloidea</taxon>
        <taxon>Cerambycidae</taxon>
        <taxon>Lepturinae</taxon>
        <taxon>Rhagiini</taxon>
        <taxon>Rhamnusium</taxon>
    </lineage>
</organism>
<keyword evidence="4" id="KW-1185">Reference proteome</keyword>